<evidence type="ECO:0000313" key="9">
    <source>
        <dbReference type="EMBL" id="CAK9045980.1"/>
    </source>
</evidence>
<feature type="transmembrane region" description="Helical" evidence="8">
    <location>
        <begin position="557"/>
        <end position="578"/>
    </location>
</feature>
<evidence type="ECO:0000256" key="4">
    <source>
        <dbReference type="ARBA" id="ARBA00022692"/>
    </source>
</evidence>
<dbReference type="InterPro" id="IPR039309">
    <property type="entry name" value="BT1"/>
</dbReference>
<evidence type="ECO:0000256" key="5">
    <source>
        <dbReference type="ARBA" id="ARBA00022989"/>
    </source>
</evidence>
<evidence type="ECO:0000256" key="2">
    <source>
        <dbReference type="ARBA" id="ARBA00007015"/>
    </source>
</evidence>
<feature type="transmembrane region" description="Helical" evidence="8">
    <location>
        <begin position="738"/>
        <end position="757"/>
    </location>
</feature>
<keyword evidence="5 8" id="KW-1133">Transmembrane helix</keyword>
<evidence type="ECO:0000256" key="8">
    <source>
        <dbReference type="SAM" id="Phobius"/>
    </source>
</evidence>
<dbReference type="Gene3D" id="1.20.1250.20">
    <property type="entry name" value="MFS general substrate transporter like domains"/>
    <property type="match status" value="1"/>
</dbReference>
<evidence type="ECO:0000256" key="6">
    <source>
        <dbReference type="ARBA" id="ARBA00023136"/>
    </source>
</evidence>
<keyword evidence="4 8" id="KW-0812">Transmembrane</keyword>
<evidence type="ECO:0000256" key="1">
    <source>
        <dbReference type="ARBA" id="ARBA00004141"/>
    </source>
</evidence>
<keyword evidence="6 8" id="KW-0472">Membrane</keyword>
<proteinExistence type="inferred from homology"/>
<comment type="subcellular location">
    <subcellularLocation>
        <location evidence="1">Membrane</location>
        <topology evidence="1">Multi-pass membrane protein</topology>
    </subcellularLocation>
</comment>
<feature type="region of interest" description="Disordered" evidence="7">
    <location>
        <begin position="234"/>
        <end position="259"/>
    </location>
</feature>
<accession>A0ABP0M724</accession>
<evidence type="ECO:0000256" key="7">
    <source>
        <dbReference type="SAM" id="MobiDB-lite"/>
    </source>
</evidence>
<feature type="transmembrane region" description="Helical" evidence="8">
    <location>
        <begin position="489"/>
        <end position="510"/>
    </location>
</feature>
<dbReference type="InterPro" id="IPR036259">
    <property type="entry name" value="MFS_trans_sf"/>
</dbReference>
<feature type="transmembrane region" description="Helical" evidence="8">
    <location>
        <begin position="650"/>
        <end position="669"/>
    </location>
</feature>
<reference evidence="9 10" key="1">
    <citation type="submission" date="2024-02" db="EMBL/GenBank/DDBJ databases">
        <authorList>
            <person name="Chen Y."/>
            <person name="Shah S."/>
            <person name="Dougan E. K."/>
            <person name="Thang M."/>
            <person name="Chan C."/>
        </authorList>
    </citation>
    <scope>NUCLEOTIDE SEQUENCE [LARGE SCALE GENOMIC DNA]</scope>
</reference>
<comment type="similarity">
    <text evidence="2">Belongs to the major facilitator superfamily. Folate-biopterin transporter (TC 2.A.71) family.</text>
</comment>
<dbReference type="Pfam" id="PF03092">
    <property type="entry name" value="BT1"/>
    <property type="match status" value="1"/>
</dbReference>
<feature type="transmembrane region" description="Helical" evidence="8">
    <location>
        <begin position="777"/>
        <end position="794"/>
    </location>
</feature>
<organism evidence="9 10">
    <name type="scientific">Durusdinium trenchii</name>
    <dbReference type="NCBI Taxonomy" id="1381693"/>
    <lineage>
        <taxon>Eukaryota</taxon>
        <taxon>Sar</taxon>
        <taxon>Alveolata</taxon>
        <taxon>Dinophyceae</taxon>
        <taxon>Suessiales</taxon>
        <taxon>Symbiodiniaceae</taxon>
        <taxon>Durusdinium</taxon>
    </lineage>
</organism>
<feature type="transmembrane region" description="Helical" evidence="8">
    <location>
        <begin position="607"/>
        <end position="630"/>
    </location>
</feature>
<dbReference type="Proteomes" id="UP001642464">
    <property type="component" value="Unassembled WGS sequence"/>
</dbReference>
<keyword evidence="3" id="KW-0813">Transport</keyword>
<evidence type="ECO:0000256" key="3">
    <source>
        <dbReference type="ARBA" id="ARBA00022448"/>
    </source>
</evidence>
<comment type="caution">
    <text evidence="9">The sequence shown here is derived from an EMBL/GenBank/DDBJ whole genome shotgun (WGS) entry which is preliminary data.</text>
</comment>
<feature type="region of interest" description="Disordered" evidence="7">
    <location>
        <begin position="418"/>
        <end position="444"/>
    </location>
</feature>
<keyword evidence="10" id="KW-1185">Reference proteome</keyword>
<feature type="transmembrane region" description="Helical" evidence="8">
    <location>
        <begin position="806"/>
        <end position="829"/>
    </location>
</feature>
<name>A0ABP0M724_9DINO</name>
<dbReference type="SUPFAM" id="SSF103473">
    <property type="entry name" value="MFS general substrate transporter"/>
    <property type="match status" value="1"/>
</dbReference>
<feature type="transmembrane region" description="Helical" evidence="8">
    <location>
        <begin position="681"/>
        <end position="706"/>
    </location>
</feature>
<gene>
    <name evidence="9" type="ORF">SCF082_LOCUS25951</name>
</gene>
<evidence type="ECO:0000313" key="10">
    <source>
        <dbReference type="Proteomes" id="UP001642464"/>
    </source>
</evidence>
<sequence>MVLAGFQEARHSEAQQMLEGQSEPSCQESHSDVESVLEFEVHGGLRSELWPFAESRSRPFAAQLEELAEVFEVPHGVLLHSQGSEVEVIQSILQLQALPRTASLALEAPQQLLQQLLGQMSSSPDALRHLVSILCATEALAAEAFRQGALPALVAQLCCSTERATSTASATGLCALLRPTRKEEAKEQLEQLWSEHGDALLRRLTRPGVGKAETALLLWLVEELELASETFRALQEGDSGSPSAAEEGEREGPSSGLQEQEMGRDVLELLRESCAVPCSEAQQLQRGKQLKEAKLFAERLQRTVRRQHRALKAMVPLVKLQDVELEKTLQKIVEDGWDSTDWPDGQNLLHFLCQHGDAQTVRLAAELCPDLEARDGQDLRAMDYALSNSDASEPGTEDGTFMGPPRCTGRARDGHGFLGARKSRPIHKEDGPGQRLRTAPVCDDKPVKRDNQAVEEPPKHAEQVVLENLEIDLDDLSKEEMNLWTLKNIGVPLTGFLVGYLIGILTSTRYGFFLGYLGLKPYVLMAIGSISRLPEVLLLPMGILCDSVPIMGMHRKPYLLIAWSLVAAALFMSCVRPLPDPYYCLGEDGNFDFHSEPCNPSAHEATMWYGGSLVLISLGGALAQVSGEGLLISYSQREPLHCRGKIKTEVTMMITAGQLIANLTVAFFMNSKEYLGTFDWGLGYDGIMIITLVLVVFLFFATIFGIEEPQHFRSNASGNRTASCWTNLRESWRLMKNGAFMAILMFSFVMQMMINVNTTAGPLVKSQWAEVKVLPQQLYHMASSIAEIFAVWMVKRYLLQSSWRKIFFSACIMAVVLDAVPAFLTVFAVVRNQYFYLGEEILSAIPIAAIKLISGYVLIEMAEPGREGLCIGLMGTVSNASAPLGTAVGRSALTTHSASPVTAGHGTAKTKKIDESYNKIYIAYNVYREIPKKEYREET</sequence>
<dbReference type="EMBL" id="CAXAMM010019557">
    <property type="protein sequence ID" value="CAK9045980.1"/>
    <property type="molecule type" value="Genomic_DNA"/>
</dbReference>
<dbReference type="PANTHER" id="PTHR31585">
    <property type="entry name" value="FOLATE-BIOPTERIN TRANSPORTER 1, CHLOROPLASTIC"/>
    <property type="match status" value="1"/>
</dbReference>
<protein>
    <submittedName>
        <fullName evidence="9">Alpha-ketoglutarate-dependent dioxygenase alkB-like 3</fullName>
    </submittedName>
</protein>
<dbReference type="PANTHER" id="PTHR31585:SF5">
    <property type="entry name" value="RNA-BINDING S4 DOMAIN-CONTAINING PROTEIN"/>
    <property type="match status" value="1"/>
</dbReference>